<dbReference type="OrthoDB" id="10454761at2759"/>
<proteinExistence type="predicted"/>
<organism evidence="1 2">
    <name type="scientific">Trichinella zimbabwensis</name>
    <dbReference type="NCBI Taxonomy" id="268475"/>
    <lineage>
        <taxon>Eukaryota</taxon>
        <taxon>Metazoa</taxon>
        <taxon>Ecdysozoa</taxon>
        <taxon>Nematoda</taxon>
        <taxon>Enoplea</taxon>
        <taxon>Dorylaimia</taxon>
        <taxon>Trichinellida</taxon>
        <taxon>Trichinellidae</taxon>
        <taxon>Trichinella</taxon>
    </lineage>
</organism>
<accession>A0A0V1I194</accession>
<comment type="caution">
    <text evidence="1">The sequence shown here is derived from an EMBL/GenBank/DDBJ whole genome shotgun (WGS) entry which is preliminary data.</text>
</comment>
<keyword evidence="2" id="KW-1185">Reference proteome</keyword>
<dbReference type="AlphaFoldDB" id="A0A0V1I194"/>
<protein>
    <submittedName>
        <fullName evidence="1">Uncharacterized protein</fullName>
    </submittedName>
</protein>
<evidence type="ECO:0000313" key="2">
    <source>
        <dbReference type="Proteomes" id="UP000055024"/>
    </source>
</evidence>
<reference evidence="1 2" key="1">
    <citation type="submission" date="2015-01" db="EMBL/GenBank/DDBJ databases">
        <title>Evolution of Trichinella species and genotypes.</title>
        <authorList>
            <person name="Korhonen P.K."/>
            <person name="Edoardo P."/>
            <person name="Giuseppe L.R."/>
            <person name="Gasser R.B."/>
        </authorList>
    </citation>
    <scope>NUCLEOTIDE SEQUENCE [LARGE SCALE GENOMIC DNA]</scope>
    <source>
        <strain evidence="1">ISS1029</strain>
    </source>
</reference>
<gene>
    <name evidence="1" type="ORF">T11_7628</name>
</gene>
<dbReference type="Proteomes" id="UP000055024">
    <property type="component" value="Unassembled WGS sequence"/>
</dbReference>
<name>A0A0V1I194_9BILA</name>
<evidence type="ECO:0000313" key="1">
    <source>
        <dbReference type="EMBL" id="KRZ16561.1"/>
    </source>
</evidence>
<dbReference type="EMBL" id="JYDP01000010">
    <property type="protein sequence ID" value="KRZ16561.1"/>
    <property type="molecule type" value="Genomic_DNA"/>
</dbReference>
<sequence>MAQAAAAEASGSLSDGSWGRSLQLLNLPGQVVHLSGQSLHGLGHIVLRLFRNAGVQLSSLLKVLFHIDHLFGQPACFGEGRRFLQPNGTIYFTQRYSTGEPRHQVAFRHTGPASQLCHLLGVLLDGLAITLTQEVKALD</sequence>